<gene>
    <name evidence="5" type="ORF">JYZ213_LOCUS35196</name>
</gene>
<dbReference type="PROSITE" id="PS00134">
    <property type="entry name" value="TRYPSIN_HIS"/>
    <property type="match status" value="1"/>
</dbReference>
<dbReference type="FunFam" id="2.40.10.10:FF:000068">
    <property type="entry name" value="transmembrane protease serine 2"/>
    <property type="match status" value="1"/>
</dbReference>
<dbReference type="SMART" id="SM00020">
    <property type="entry name" value="Tryp_SPc"/>
    <property type="match status" value="1"/>
</dbReference>
<dbReference type="InterPro" id="IPR004142">
    <property type="entry name" value="NDRG"/>
</dbReference>
<dbReference type="PROSITE" id="PS00135">
    <property type="entry name" value="TRYPSIN_SER"/>
    <property type="match status" value="1"/>
</dbReference>
<dbReference type="Proteomes" id="UP000663845">
    <property type="component" value="Unassembled WGS sequence"/>
</dbReference>
<feature type="domain" description="Peptidase S1" evidence="4">
    <location>
        <begin position="234"/>
        <end position="468"/>
    </location>
</feature>
<evidence type="ECO:0000256" key="2">
    <source>
        <dbReference type="ARBA" id="ARBA00023157"/>
    </source>
</evidence>
<dbReference type="PROSITE" id="PS50240">
    <property type="entry name" value="TRYPSIN_DOM"/>
    <property type="match status" value="1"/>
</dbReference>
<dbReference type="InterPro" id="IPR029058">
    <property type="entry name" value="AB_hydrolase_fold"/>
</dbReference>
<dbReference type="InterPro" id="IPR043504">
    <property type="entry name" value="Peptidase_S1_PA_chymotrypsin"/>
</dbReference>
<dbReference type="InterPro" id="IPR001254">
    <property type="entry name" value="Trypsin_dom"/>
</dbReference>
<dbReference type="SUPFAM" id="SSF53474">
    <property type="entry name" value="alpha/beta-Hydrolases"/>
    <property type="match status" value="1"/>
</dbReference>
<name>A0A815HQX4_9BILA</name>
<evidence type="ECO:0000259" key="4">
    <source>
        <dbReference type="PROSITE" id="PS50240"/>
    </source>
</evidence>
<dbReference type="EMBL" id="CAJNOG010000766">
    <property type="protein sequence ID" value="CAF1353904.1"/>
    <property type="molecule type" value="Genomic_DNA"/>
</dbReference>
<evidence type="ECO:0000313" key="5">
    <source>
        <dbReference type="EMBL" id="CAF1353904.1"/>
    </source>
</evidence>
<dbReference type="InterPro" id="IPR001314">
    <property type="entry name" value="Peptidase_S1A"/>
</dbReference>
<keyword evidence="2" id="KW-1015">Disulfide bond</keyword>
<keyword evidence="3" id="KW-0720">Serine protease</keyword>
<proteinExistence type="inferred from homology"/>
<dbReference type="GO" id="GO:0004252">
    <property type="term" value="F:serine-type endopeptidase activity"/>
    <property type="evidence" value="ECO:0007669"/>
    <property type="project" value="InterPro"/>
</dbReference>
<accession>A0A815HQX4</accession>
<keyword evidence="3" id="KW-0645">Protease</keyword>
<dbReference type="SUPFAM" id="SSF50494">
    <property type="entry name" value="Trypsin-like serine proteases"/>
    <property type="match status" value="1"/>
</dbReference>
<dbReference type="PANTHER" id="PTHR24252">
    <property type="entry name" value="ACROSIN-RELATED"/>
    <property type="match status" value="1"/>
</dbReference>
<evidence type="ECO:0000256" key="1">
    <source>
        <dbReference type="ARBA" id="ARBA00005598"/>
    </source>
</evidence>
<keyword evidence="3" id="KW-0378">Hydrolase</keyword>
<evidence type="ECO:0000256" key="3">
    <source>
        <dbReference type="RuleBase" id="RU363034"/>
    </source>
</evidence>
<dbReference type="Pfam" id="PF00089">
    <property type="entry name" value="Trypsin"/>
    <property type="match status" value="1"/>
</dbReference>
<dbReference type="Gene3D" id="3.40.50.1820">
    <property type="entry name" value="alpha/beta hydrolase"/>
    <property type="match status" value="1"/>
</dbReference>
<dbReference type="Gene3D" id="2.40.10.10">
    <property type="entry name" value="Trypsin-like serine proteases"/>
    <property type="match status" value="1"/>
</dbReference>
<dbReference type="PRINTS" id="PR00722">
    <property type="entry name" value="CHYMOTRYPSIN"/>
</dbReference>
<dbReference type="Pfam" id="PF03096">
    <property type="entry name" value="Ndr"/>
    <property type="match status" value="1"/>
</dbReference>
<dbReference type="InterPro" id="IPR033116">
    <property type="entry name" value="TRYPSIN_SER"/>
</dbReference>
<dbReference type="InterPro" id="IPR018114">
    <property type="entry name" value="TRYPSIN_HIS"/>
</dbReference>
<dbReference type="CDD" id="cd00190">
    <property type="entry name" value="Tryp_SPc"/>
    <property type="match status" value="1"/>
</dbReference>
<protein>
    <recommendedName>
        <fullName evidence="4">Peptidase S1 domain-containing protein</fullName>
    </recommendedName>
</protein>
<organism evidence="5 6">
    <name type="scientific">Adineta steineri</name>
    <dbReference type="NCBI Taxonomy" id="433720"/>
    <lineage>
        <taxon>Eukaryota</taxon>
        <taxon>Metazoa</taxon>
        <taxon>Spiralia</taxon>
        <taxon>Gnathifera</taxon>
        <taxon>Rotifera</taxon>
        <taxon>Eurotatoria</taxon>
        <taxon>Bdelloidea</taxon>
        <taxon>Adinetida</taxon>
        <taxon>Adinetidae</taxon>
        <taxon>Adineta</taxon>
    </lineage>
</organism>
<dbReference type="GO" id="GO:0006508">
    <property type="term" value="P:proteolysis"/>
    <property type="evidence" value="ECO:0007669"/>
    <property type="project" value="UniProtKB-KW"/>
</dbReference>
<dbReference type="PANTHER" id="PTHR24252:SF7">
    <property type="entry name" value="HYALIN"/>
    <property type="match status" value="1"/>
</dbReference>
<dbReference type="AlphaFoldDB" id="A0A815HQX4"/>
<comment type="similarity">
    <text evidence="1">Belongs to the NDRG family.</text>
</comment>
<evidence type="ECO:0000313" key="6">
    <source>
        <dbReference type="Proteomes" id="UP000663845"/>
    </source>
</evidence>
<reference evidence="5" key="1">
    <citation type="submission" date="2021-02" db="EMBL/GenBank/DDBJ databases">
        <authorList>
            <person name="Nowell W R."/>
        </authorList>
    </citation>
    <scope>NUCLEOTIDE SEQUENCE</scope>
</reference>
<comment type="caution">
    <text evidence="5">The sequence shown here is derived from an EMBL/GenBank/DDBJ whole genome shotgun (WGS) entry which is preliminary data.</text>
</comment>
<dbReference type="InterPro" id="IPR009003">
    <property type="entry name" value="Peptidase_S1_PA"/>
</dbReference>
<sequence length="468" mass="51760">MSIFFLFSIKSAIGFGVGLGANVLVRFALKYSSKINGLILVNCSTRGVGWLEGFSLKWPTKDIPEQRWTESLLNYLIWHLVGSTSESTQYELANDLRDHLENNCNVRNVIKLLNSYLKRTAILISQSNTKMKPSQSLQCSVINITGSSSPHKDDVIDTNNQCDPAMTSYVEFSDCSGAVLDEQPAKLAESIRLFLQGLGYIQHTFDPNKSQRVFDCGTSDIPPILPAKMDTPRVTGGLSAVDHSFPWMVNVVNLKSLKSCGGAIIGPDTIVTAAHCIIDQPEYITVIAGAANLFGRLNLFNYYAVSQVIVHPNYISCCDNDVAIIKLKKVLERSEMINSICLPAEQNQELKPETTAFIVGWGGKYPSGDLNTFGSFHLKQGLVYIKSNDYCKQIYGTFDERDEICATNTHDNVDSREGDSGGPLMILNKTDNRWYLFGVTSHGANTQTIQPGVYSSISAKLDFIKKYL</sequence>